<dbReference type="InterPro" id="IPR013549">
    <property type="entry name" value="DUF1731"/>
</dbReference>
<dbReference type="Pfam" id="PF01370">
    <property type="entry name" value="Epimerase"/>
    <property type="match status" value="1"/>
</dbReference>
<proteinExistence type="inferred from homology"/>
<dbReference type="Proteomes" id="UP000680158">
    <property type="component" value="Unassembled WGS sequence"/>
</dbReference>
<gene>
    <name evidence="4" type="ORF">KDM92_09840</name>
</gene>
<protein>
    <submittedName>
        <fullName evidence="4">TIGR01777 family oxidoreductase</fullName>
    </submittedName>
</protein>
<comment type="caution">
    <text evidence="4">The sequence shown here is derived from an EMBL/GenBank/DDBJ whole genome shotgun (WGS) entry which is preliminary data.</text>
</comment>
<dbReference type="PANTHER" id="PTHR11092">
    <property type="entry name" value="SUGAR NUCLEOTIDE EPIMERASE RELATED"/>
    <property type="match status" value="1"/>
</dbReference>
<reference evidence="4 5" key="1">
    <citation type="submission" date="2021-04" db="EMBL/GenBank/DDBJ databases">
        <title>novel species isolated from subtropical streams in China.</title>
        <authorList>
            <person name="Lu H."/>
        </authorList>
    </citation>
    <scope>NUCLEOTIDE SEQUENCE [LARGE SCALE GENOMIC DNA]</scope>
    <source>
        <strain evidence="4 5">BYS107W</strain>
    </source>
</reference>
<dbReference type="CDD" id="cd05242">
    <property type="entry name" value="SDR_a8"/>
    <property type="match status" value="1"/>
</dbReference>
<dbReference type="InterPro" id="IPR001509">
    <property type="entry name" value="Epimerase_deHydtase"/>
</dbReference>
<comment type="similarity">
    <text evidence="1">Belongs to the NAD(P)-dependent epimerase/dehydratase family. SDR39U1 subfamily.</text>
</comment>
<dbReference type="Pfam" id="PF08338">
    <property type="entry name" value="DUF1731"/>
    <property type="match status" value="1"/>
</dbReference>
<keyword evidence="5" id="KW-1185">Reference proteome</keyword>
<dbReference type="SUPFAM" id="SSF51735">
    <property type="entry name" value="NAD(P)-binding Rossmann-fold domains"/>
    <property type="match status" value="1"/>
</dbReference>
<evidence type="ECO:0000313" key="5">
    <source>
        <dbReference type="Proteomes" id="UP000680158"/>
    </source>
</evidence>
<dbReference type="InterPro" id="IPR010099">
    <property type="entry name" value="SDR39U1"/>
</dbReference>
<dbReference type="Gene3D" id="3.40.50.720">
    <property type="entry name" value="NAD(P)-binding Rossmann-like Domain"/>
    <property type="match status" value="1"/>
</dbReference>
<evidence type="ECO:0000259" key="2">
    <source>
        <dbReference type="Pfam" id="PF01370"/>
    </source>
</evidence>
<sequence length="301" mass="32976">MHILITGGTGLIGRRLCAALLARGEQVTVLSRRPHLVAEICGAAVRTMRSLDEWMPSMHFDAIINLAGEPIIDARWTTKRRQILLDSRVGLTEKLVEKIQQAQVKPRVLLSGSAIGFYGTDETQNFTEEAGAGHDFSADLCMQWELAAQAAQTFGVRVVLLRTGLVLDETGGVLKKMLLPFQLGLGSQLGNGRQWMSWIHSQDYLRAVLHLLDDASAQGAFNLTAPNAVTNAEFTKVLAKTLHRPALFVAPAFVLRLAMGERSDLLLGGQRVLPQSLLNQQFQFEFADLVPALADLLKASK</sequence>
<evidence type="ECO:0000259" key="3">
    <source>
        <dbReference type="Pfam" id="PF08338"/>
    </source>
</evidence>
<dbReference type="RefSeq" id="WP_212684181.1">
    <property type="nucleotide sequence ID" value="NZ_JAGSPM010000005.1"/>
</dbReference>
<dbReference type="EMBL" id="JAGSPM010000005">
    <property type="protein sequence ID" value="MBR7746882.1"/>
    <property type="molecule type" value="Genomic_DNA"/>
</dbReference>
<feature type="domain" description="DUF1731" evidence="3">
    <location>
        <begin position="250"/>
        <end position="296"/>
    </location>
</feature>
<dbReference type="PANTHER" id="PTHR11092:SF0">
    <property type="entry name" value="EPIMERASE FAMILY PROTEIN SDR39U1"/>
    <property type="match status" value="1"/>
</dbReference>
<accession>A0A941DHA5</accession>
<evidence type="ECO:0000256" key="1">
    <source>
        <dbReference type="ARBA" id="ARBA00009353"/>
    </source>
</evidence>
<name>A0A941DHA5_9BURK</name>
<dbReference type="NCBIfam" id="TIGR01777">
    <property type="entry name" value="yfcH"/>
    <property type="match status" value="1"/>
</dbReference>
<dbReference type="InterPro" id="IPR036291">
    <property type="entry name" value="NAD(P)-bd_dom_sf"/>
</dbReference>
<feature type="domain" description="NAD-dependent epimerase/dehydratase" evidence="2">
    <location>
        <begin position="3"/>
        <end position="222"/>
    </location>
</feature>
<dbReference type="AlphaFoldDB" id="A0A941DHA5"/>
<evidence type="ECO:0000313" key="4">
    <source>
        <dbReference type="EMBL" id="MBR7746882.1"/>
    </source>
</evidence>
<organism evidence="4 5">
    <name type="scientific">Undibacterium baiyunense</name>
    <dbReference type="NCBI Taxonomy" id="2828731"/>
    <lineage>
        <taxon>Bacteria</taxon>
        <taxon>Pseudomonadati</taxon>
        <taxon>Pseudomonadota</taxon>
        <taxon>Betaproteobacteria</taxon>
        <taxon>Burkholderiales</taxon>
        <taxon>Oxalobacteraceae</taxon>
        <taxon>Undibacterium</taxon>
    </lineage>
</organism>